<keyword evidence="4 6" id="KW-0288">FMN</keyword>
<keyword evidence="6 7" id="KW-0812">Transmembrane</keyword>
<keyword evidence="6" id="KW-1278">Translocase</keyword>
<reference evidence="9 10" key="1">
    <citation type="submission" date="2024-02" db="EMBL/GenBank/DDBJ databases">
        <title>Marinospirillum sp. MEB 164 isolated from Lonar lake sediment.</title>
        <authorList>
            <person name="Joshi A."/>
            <person name="Thite S."/>
        </authorList>
    </citation>
    <scope>NUCLEOTIDE SEQUENCE [LARGE SCALE GENOMIC DNA]</scope>
    <source>
        <strain evidence="9 10">MEB164</strain>
    </source>
</reference>
<evidence type="ECO:0000256" key="7">
    <source>
        <dbReference type="SAM" id="Phobius"/>
    </source>
</evidence>
<keyword evidence="6" id="KW-0997">Cell inner membrane</keyword>
<dbReference type="PANTHER" id="PTHR36118">
    <property type="entry name" value="ION-TRANSLOCATING OXIDOREDUCTASE COMPLEX SUBUNIT G"/>
    <property type="match status" value="1"/>
</dbReference>
<protein>
    <recommendedName>
        <fullName evidence="6">Ion-translocating oxidoreductase complex subunit G</fullName>
        <ecNumber evidence="6">7.-.-.-</ecNumber>
    </recommendedName>
    <alternativeName>
        <fullName evidence="6">Rnf electron transport complex subunit G</fullName>
    </alternativeName>
</protein>
<keyword evidence="6 7" id="KW-0472">Membrane</keyword>
<dbReference type="RefSeq" id="WP_405340027.1">
    <property type="nucleotide sequence ID" value="NZ_JBANFI010000005.1"/>
</dbReference>
<evidence type="ECO:0000259" key="8">
    <source>
        <dbReference type="SMART" id="SM00900"/>
    </source>
</evidence>
<dbReference type="PANTHER" id="PTHR36118:SF1">
    <property type="entry name" value="ION-TRANSLOCATING OXIDOREDUCTASE COMPLEX SUBUNIT G"/>
    <property type="match status" value="1"/>
</dbReference>
<dbReference type="SMART" id="SM00900">
    <property type="entry name" value="FMN_bind"/>
    <property type="match status" value="1"/>
</dbReference>
<evidence type="ECO:0000256" key="5">
    <source>
        <dbReference type="ARBA" id="ARBA00022982"/>
    </source>
</evidence>
<evidence type="ECO:0000313" key="10">
    <source>
        <dbReference type="Proteomes" id="UP001621714"/>
    </source>
</evidence>
<proteinExistence type="inferred from homology"/>
<dbReference type="NCBIfam" id="NF002519">
    <property type="entry name" value="PRK01908.1"/>
    <property type="match status" value="1"/>
</dbReference>
<dbReference type="InterPro" id="IPR010209">
    <property type="entry name" value="Ion_transpt_RnfG/RsxG"/>
</dbReference>
<keyword evidence="2 6" id="KW-0597">Phosphoprotein</keyword>
<evidence type="ECO:0000256" key="1">
    <source>
        <dbReference type="ARBA" id="ARBA00022448"/>
    </source>
</evidence>
<dbReference type="NCBIfam" id="TIGR01947">
    <property type="entry name" value="rnfG"/>
    <property type="match status" value="1"/>
</dbReference>
<dbReference type="Pfam" id="PF04205">
    <property type="entry name" value="FMN_bind"/>
    <property type="match status" value="1"/>
</dbReference>
<comment type="subunit">
    <text evidence="6">The complex is composed of six subunits: RnfA, RnfB, RnfC, RnfD, RnfE and RnfG.</text>
</comment>
<keyword evidence="6 7" id="KW-1133">Transmembrane helix</keyword>
<dbReference type="PIRSF" id="PIRSF006091">
    <property type="entry name" value="E_trnsport_RnfG"/>
    <property type="match status" value="1"/>
</dbReference>
<evidence type="ECO:0000256" key="4">
    <source>
        <dbReference type="ARBA" id="ARBA00022643"/>
    </source>
</evidence>
<comment type="cofactor">
    <cofactor evidence="6">
        <name>FMN</name>
        <dbReference type="ChEBI" id="CHEBI:58210"/>
    </cofactor>
</comment>
<comment type="similarity">
    <text evidence="6">Belongs to the RnfG family.</text>
</comment>
<evidence type="ECO:0000256" key="2">
    <source>
        <dbReference type="ARBA" id="ARBA00022553"/>
    </source>
</evidence>
<dbReference type="Proteomes" id="UP001621714">
    <property type="component" value="Unassembled WGS sequence"/>
</dbReference>
<keyword evidence="5 6" id="KW-0249">Electron transport</keyword>
<comment type="function">
    <text evidence="6">Part of a membrane-bound complex that couples electron transfer with translocation of ions across the membrane.</text>
</comment>
<evidence type="ECO:0000256" key="6">
    <source>
        <dbReference type="HAMAP-Rule" id="MF_00479"/>
    </source>
</evidence>
<feature type="domain" description="FMN-binding" evidence="8">
    <location>
        <begin position="110"/>
        <end position="200"/>
    </location>
</feature>
<accession>A0ABW8PZP1</accession>
<comment type="caution">
    <text evidence="9">The sequence shown here is derived from an EMBL/GenBank/DDBJ whole genome shotgun (WGS) entry which is preliminary data.</text>
</comment>
<comment type="subcellular location">
    <subcellularLocation>
        <location evidence="6">Cell inner membrane</location>
        <topology evidence="6">Single-pass membrane protein</topology>
    </subcellularLocation>
</comment>
<keyword evidence="3 6" id="KW-0285">Flavoprotein</keyword>
<keyword evidence="10" id="KW-1185">Reference proteome</keyword>
<dbReference type="InterPro" id="IPR007329">
    <property type="entry name" value="FMN-bd"/>
</dbReference>
<feature type="transmembrane region" description="Helical" evidence="7">
    <location>
        <begin position="12"/>
        <end position="36"/>
    </location>
</feature>
<keyword evidence="6" id="KW-1003">Cell membrane</keyword>
<organism evidence="9 10">
    <name type="scientific">Marinospirillum alkalitolerans</name>
    <dbReference type="NCBI Taxonomy" id="3123374"/>
    <lineage>
        <taxon>Bacteria</taxon>
        <taxon>Pseudomonadati</taxon>
        <taxon>Pseudomonadota</taxon>
        <taxon>Gammaproteobacteria</taxon>
        <taxon>Oceanospirillales</taxon>
        <taxon>Oceanospirillaceae</taxon>
        <taxon>Marinospirillum</taxon>
    </lineage>
</organism>
<evidence type="ECO:0000313" key="9">
    <source>
        <dbReference type="EMBL" id="MFK7161364.1"/>
    </source>
</evidence>
<dbReference type="EMBL" id="JBANFI010000005">
    <property type="protein sequence ID" value="MFK7161364.1"/>
    <property type="molecule type" value="Genomic_DNA"/>
</dbReference>
<dbReference type="HAMAP" id="MF_00479">
    <property type="entry name" value="RsxG_RnfG"/>
    <property type="match status" value="1"/>
</dbReference>
<keyword evidence="1 6" id="KW-0813">Transport</keyword>
<name>A0ABW8PZP1_9GAMM</name>
<sequence length="227" mass="24932">MSNTPPQLGRSLWQSSLSLVVFALVTAGLVASTALLTSERISDNRAQAAARLMHELLPEDQQYQLDLHHPLQLPAAPTLGQDQPFQAYLARSARDATQSALILPLIARDGYSGQIHLLIALNSQGEVLGVRVVEHQETPGLGDKIERQKSAWILSFNGRSLSNTSGWAVQRDGGEFDQFTGATITPRAVVRAVHRALIWQEQHSMLLDSALADWQAEAERRDQETSP</sequence>
<gene>
    <name evidence="9" type="primary">rsxG</name>
    <name evidence="6" type="synonym">rnfG</name>
    <name evidence="9" type="ORF">V6U78_09985</name>
</gene>
<dbReference type="EC" id="7.-.-.-" evidence="6"/>
<evidence type="ECO:0000256" key="3">
    <source>
        <dbReference type="ARBA" id="ARBA00022630"/>
    </source>
</evidence>
<feature type="modified residue" description="FMN phosphoryl threonine" evidence="6">
    <location>
        <position position="183"/>
    </location>
</feature>